<keyword evidence="5 11" id="KW-0813">Transport</keyword>
<dbReference type="Pfam" id="PF00528">
    <property type="entry name" value="BPD_transp_1"/>
    <property type="match status" value="1"/>
</dbReference>
<evidence type="ECO:0000256" key="4">
    <source>
        <dbReference type="ARBA" id="ARBA00020515"/>
    </source>
</evidence>
<sequence length="281" mass="31118">MITNHRKTTILSHLLLWVSGLLILFPLYSVIVAATLSDQQAAQIPLPLLPGGHLIENLHQLLIHGVGGQNVPLSHLLFNSLLMALGITVGKIVISTLSAFALVWFRFPLRHLCFWLIFITLMLPVEVRIFPTVTVVTQLGLDNSFAGLILPMMASATATFLLRQFFLSLPHELMEAARIDGATPWRFFIDIVLPLSKTPLAALFVIIFTFGWNQYLWPLVITSDSHVTTAVAAIRGMISSGEGISHWNQIMTAMLLTLLPPLIVVLVMQRAFVQGLVESEK</sequence>
<dbReference type="CDD" id="cd06261">
    <property type="entry name" value="TM_PBP2"/>
    <property type="match status" value="1"/>
</dbReference>
<keyword evidence="15" id="KW-1185">Reference proteome</keyword>
<feature type="transmembrane region" description="Helical" evidence="11">
    <location>
        <begin position="187"/>
        <end position="210"/>
    </location>
</feature>
<evidence type="ECO:0000256" key="11">
    <source>
        <dbReference type="RuleBase" id="RU363032"/>
    </source>
</evidence>
<feature type="transmembrane region" description="Helical" evidence="11">
    <location>
        <begin position="112"/>
        <end position="133"/>
    </location>
</feature>
<evidence type="ECO:0000256" key="12">
    <source>
        <dbReference type="RuleBase" id="RU363056"/>
    </source>
</evidence>
<evidence type="ECO:0000313" key="14">
    <source>
        <dbReference type="EMBL" id="MBT0727353.1"/>
    </source>
</evidence>
<comment type="subunit">
    <text evidence="3 12">The complex is composed of two ATP-binding proteins (UgpC), two transmembrane proteins (UgpA and UgpE) and a solute-binding protein (UgpB).</text>
</comment>
<evidence type="ECO:0000313" key="15">
    <source>
        <dbReference type="Proteomes" id="UP000786875"/>
    </source>
</evidence>
<evidence type="ECO:0000259" key="13">
    <source>
        <dbReference type="PROSITE" id="PS50928"/>
    </source>
</evidence>
<dbReference type="NCBIfam" id="NF008210">
    <property type="entry name" value="PRK10973.1"/>
    <property type="match status" value="1"/>
</dbReference>
<feature type="transmembrane region" description="Helical" evidence="11">
    <location>
        <begin position="81"/>
        <end position="105"/>
    </location>
</feature>
<dbReference type="RefSeq" id="WP_214213494.1">
    <property type="nucleotide sequence ID" value="NZ_JABBFO010000006.1"/>
</dbReference>
<keyword evidence="6 12" id="KW-1003">Cell membrane</keyword>
<evidence type="ECO:0000256" key="8">
    <source>
        <dbReference type="ARBA" id="ARBA00022692"/>
    </source>
</evidence>
<evidence type="ECO:0000256" key="7">
    <source>
        <dbReference type="ARBA" id="ARBA00022519"/>
    </source>
</evidence>
<keyword evidence="10 11" id="KW-0472">Membrane</keyword>
<dbReference type="PROSITE" id="PS50928">
    <property type="entry name" value="ABC_TM1"/>
    <property type="match status" value="1"/>
</dbReference>
<dbReference type="Gene3D" id="1.10.3720.10">
    <property type="entry name" value="MetI-like"/>
    <property type="match status" value="1"/>
</dbReference>
<dbReference type="Proteomes" id="UP000786875">
    <property type="component" value="Unassembled WGS sequence"/>
</dbReference>
<feature type="domain" description="ABC transmembrane type-1" evidence="13">
    <location>
        <begin position="77"/>
        <end position="268"/>
    </location>
</feature>
<keyword evidence="8 11" id="KW-0812">Transmembrane</keyword>
<evidence type="ECO:0000256" key="3">
    <source>
        <dbReference type="ARBA" id="ARBA00011557"/>
    </source>
</evidence>
<organism evidence="14 15">
    <name type="scientific">Rosenbergiella australiborealis</name>
    <dbReference type="NCBI Taxonomy" id="1544696"/>
    <lineage>
        <taxon>Bacteria</taxon>
        <taxon>Pseudomonadati</taxon>
        <taxon>Pseudomonadota</taxon>
        <taxon>Gammaproteobacteria</taxon>
        <taxon>Enterobacterales</taxon>
        <taxon>Erwiniaceae</taxon>
        <taxon>Rosenbergiella</taxon>
    </lineage>
</organism>
<evidence type="ECO:0000256" key="10">
    <source>
        <dbReference type="ARBA" id="ARBA00023136"/>
    </source>
</evidence>
<dbReference type="PANTHER" id="PTHR43744">
    <property type="entry name" value="ABC TRANSPORTER PERMEASE PROTEIN MG189-RELATED-RELATED"/>
    <property type="match status" value="1"/>
</dbReference>
<feature type="transmembrane region" description="Helical" evidence="11">
    <location>
        <begin position="14"/>
        <end position="36"/>
    </location>
</feature>
<evidence type="ECO:0000256" key="6">
    <source>
        <dbReference type="ARBA" id="ARBA00022475"/>
    </source>
</evidence>
<protein>
    <recommendedName>
        <fullName evidence="4 12">sn-glycerol-3-phosphate transport system permease protein UgpE</fullName>
    </recommendedName>
</protein>
<evidence type="ECO:0000256" key="9">
    <source>
        <dbReference type="ARBA" id="ARBA00022989"/>
    </source>
</evidence>
<name>A0ABS5T6I4_9GAMM</name>
<comment type="subcellular location">
    <subcellularLocation>
        <location evidence="1 12">Cell inner membrane</location>
        <topology evidence="1 12">Multi-pass membrane protein</topology>
    </subcellularLocation>
    <subcellularLocation>
        <location evidence="11">Cell membrane</location>
        <topology evidence="11">Multi-pass membrane protein</topology>
    </subcellularLocation>
</comment>
<comment type="similarity">
    <text evidence="2">Belongs to the binding-protein-dependent transport system permease family. UgpAE subfamily.</text>
</comment>
<feature type="transmembrane region" description="Helical" evidence="11">
    <location>
        <begin position="145"/>
        <end position="166"/>
    </location>
</feature>
<dbReference type="EMBL" id="JABBFO010000006">
    <property type="protein sequence ID" value="MBT0727353.1"/>
    <property type="molecule type" value="Genomic_DNA"/>
</dbReference>
<dbReference type="InterPro" id="IPR000515">
    <property type="entry name" value="MetI-like"/>
</dbReference>
<evidence type="ECO:0000256" key="1">
    <source>
        <dbReference type="ARBA" id="ARBA00004429"/>
    </source>
</evidence>
<keyword evidence="9 11" id="KW-1133">Transmembrane helix</keyword>
<dbReference type="InterPro" id="IPR035906">
    <property type="entry name" value="MetI-like_sf"/>
</dbReference>
<reference evidence="14 15" key="1">
    <citation type="submission" date="2020-04" db="EMBL/GenBank/DDBJ databases">
        <title>Genome sequencing of Rosenbergiella species.</title>
        <authorList>
            <person name="Alvarez-Perez S."/>
            <person name="Lievens B."/>
        </authorList>
    </citation>
    <scope>NUCLEOTIDE SEQUENCE [LARGE SCALE GENOMIC DNA]</scope>
    <source>
        <strain evidence="14 15">CdVSA20.1</strain>
    </source>
</reference>
<feature type="transmembrane region" description="Helical" evidence="11">
    <location>
        <begin position="250"/>
        <end position="272"/>
    </location>
</feature>
<dbReference type="PANTHER" id="PTHR43744:SF8">
    <property type="entry name" value="SN-GLYCEROL-3-PHOSPHATE TRANSPORT SYSTEM PERMEASE PROTEIN UGPE"/>
    <property type="match status" value="1"/>
</dbReference>
<dbReference type="SUPFAM" id="SSF161098">
    <property type="entry name" value="MetI-like"/>
    <property type="match status" value="1"/>
</dbReference>
<comment type="function">
    <text evidence="12">Part of the ABC transporter complex UgpBAEC involved in sn-glycerol-3-phosphate (G3P) import. Probably responsible for the translocation of the substrate across the membrane.</text>
</comment>
<accession>A0ABS5T6I4</accession>
<comment type="caution">
    <text evidence="14">The sequence shown here is derived from an EMBL/GenBank/DDBJ whole genome shotgun (WGS) entry which is preliminary data.</text>
</comment>
<evidence type="ECO:0000256" key="2">
    <source>
        <dbReference type="ARBA" id="ARBA00008852"/>
    </source>
</evidence>
<gene>
    <name evidence="12 14" type="primary">ugpE</name>
    <name evidence="14" type="ORF">HGT73_08130</name>
</gene>
<proteinExistence type="inferred from homology"/>
<keyword evidence="7 12" id="KW-0997">Cell inner membrane</keyword>
<evidence type="ECO:0000256" key="5">
    <source>
        <dbReference type="ARBA" id="ARBA00022448"/>
    </source>
</evidence>